<evidence type="ECO:0000313" key="1">
    <source>
        <dbReference type="EMBL" id="KAK5646655.1"/>
    </source>
</evidence>
<accession>A0AAN7ZH96</accession>
<organism evidence="1 2">
    <name type="scientific">Pyrocoelia pectoralis</name>
    <dbReference type="NCBI Taxonomy" id="417401"/>
    <lineage>
        <taxon>Eukaryota</taxon>
        <taxon>Metazoa</taxon>
        <taxon>Ecdysozoa</taxon>
        <taxon>Arthropoda</taxon>
        <taxon>Hexapoda</taxon>
        <taxon>Insecta</taxon>
        <taxon>Pterygota</taxon>
        <taxon>Neoptera</taxon>
        <taxon>Endopterygota</taxon>
        <taxon>Coleoptera</taxon>
        <taxon>Polyphaga</taxon>
        <taxon>Elateriformia</taxon>
        <taxon>Elateroidea</taxon>
        <taxon>Lampyridae</taxon>
        <taxon>Lampyrinae</taxon>
        <taxon>Pyrocoelia</taxon>
    </lineage>
</organism>
<dbReference type="AlphaFoldDB" id="A0AAN7ZH96"/>
<evidence type="ECO:0000313" key="2">
    <source>
        <dbReference type="Proteomes" id="UP001329430"/>
    </source>
</evidence>
<dbReference type="Proteomes" id="UP001329430">
    <property type="component" value="Chromosome 3"/>
</dbReference>
<gene>
    <name evidence="1" type="ORF">RI129_005119</name>
</gene>
<reference evidence="1 2" key="1">
    <citation type="journal article" date="2024" name="Insects">
        <title>An Improved Chromosome-Level Genome Assembly of the Firefly Pyrocoelia pectoralis.</title>
        <authorList>
            <person name="Fu X."/>
            <person name="Meyer-Rochow V.B."/>
            <person name="Ballantyne L."/>
            <person name="Zhu X."/>
        </authorList>
    </citation>
    <scope>NUCLEOTIDE SEQUENCE [LARGE SCALE GENOMIC DNA]</scope>
    <source>
        <strain evidence="1">XCY_ONT2</strain>
    </source>
</reference>
<keyword evidence="2" id="KW-1185">Reference proteome</keyword>
<name>A0AAN7ZH96_9COLE</name>
<comment type="caution">
    <text evidence="1">The sequence shown here is derived from an EMBL/GenBank/DDBJ whole genome shotgun (WGS) entry which is preliminary data.</text>
</comment>
<dbReference type="EMBL" id="JAVRBK010000003">
    <property type="protein sequence ID" value="KAK5646655.1"/>
    <property type="molecule type" value="Genomic_DNA"/>
</dbReference>
<sequence length="139" mass="15611">MMELLMADFWCPLQAKFVAFVATIPDYVNNAMNTLGVDIRSATDYLEVLKSEEALIASSYLLSAFFLLSTLHACRVSSSGNSSTALLEQERPRQFPHNALHLRLFFLQVHRPLHSDLQLQLDSCMTWSGAGFWSVITAL</sequence>
<proteinExistence type="predicted"/>
<protein>
    <submittedName>
        <fullName evidence="1">Uncharacterized protein</fullName>
    </submittedName>
</protein>